<proteinExistence type="predicted"/>
<evidence type="ECO:0000313" key="2">
    <source>
        <dbReference type="Proteomes" id="UP000273143"/>
    </source>
</evidence>
<dbReference type="Proteomes" id="UP000273143">
    <property type="component" value="Chromosome"/>
</dbReference>
<gene>
    <name evidence="1" type="ORF">DM558_09825</name>
</gene>
<dbReference type="KEGG" id="emo:DM558_09825"/>
<dbReference type="AlphaFoldDB" id="A0A3Q9JM28"/>
<dbReference type="EMBL" id="CP029822">
    <property type="protein sequence ID" value="AZS51052.1"/>
    <property type="molecule type" value="Genomic_DNA"/>
</dbReference>
<organism evidence="1 2">
    <name type="scientific">Entomomonas moraniae</name>
    <dbReference type="NCBI Taxonomy" id="2213226"/>
    <lineage>
        <taxon>Bacteria</taxon>
        <taxon>Pseudomonadati</taxon>
        <taxon>Pseudomonadota</taxon>
        <taxon>Gammaproteobacteria</taxon>
        <taxon>Pseudomonadales</taxon>
        <taxon>Pseudomonadaceae</taxon>
        <taxon>Entomomonas</taxon>
    </lineage>
</organism>
<accession>A0A3Q9JM28</accession>
<evidence type="ECO:0000313" key="1">
    <source>
        <dbReference type="EMBL" id="AZS51052.1"/>
    </source>
</evidence>
<dbReference type="RefSeq" id="WP_127163827.1">
    <property type="nucleotide sequence ID" value="NZ_CP029822.1"/>
</dbReference>
<protein>
    <submittedName>
        <fullName evidence="1">Uncharacterized protein</fullName>
    </submittedName>
</protein>
<sequence length="114" mass="13274">MALDLDASDKEAVRRALYTWYKQPQMLSWTINDDVVAVFLRMVLTMEKCGKTYQYVPSTVTYGNPLKQLSKQAIKKILKQVGNNPESYLPCIKGTMWQYRRYLENATNGFGYFE</sequence>
<keyword evidence="2" id="KW-1185">Reference proteome</keyword>
<name>A0A3Q9JM28_9GAMM</name>
<reference evidence="2" key="1">
    <citation type="submission" date="2018-06" db="EMBL/GenBank/DDBJ databases">
        <title>Complete genome of Pseudomonas insecticola strain QZS01.</title>
        <authorList>
            <person name="Wang J."/>
            <person name="Su Q."/>
        </authorList>
    </citation>
    <scope>NUCLEOTIDE SEQUENCE [LARGE SCALE GENOMIC DNA]</scope>
    <source>
        <strain evidence="2">QZS01</strain>
    </source>
</reference>